<evidence type="ECO:0000256" key="3">
    <source>
        <dbReference type="ARBA" id="ARBA00023002"/>
    </source>
</evidence>
<dbReference type="InterPro" id="IPR006066">
    <property type="entry name" value="NO2/SO3_Rdtase_FeS/sirohaem_BS"/>
</dbReference>
<dbReference type="Gene3D" id="3.30.413.10">
    <property type="entry name" value="Sulfite Reductase Hemoprotein, domain 1"/>
    <property type="match status" value="2"/>
</dbReference>
<evidence type="ECO:0000256" key="4">
    <source>
        <dbReference type="ARBA" id="ARBA00023004"/>
    </source>
</evidence>
<dbReference type="EMBL" id="LT629973">
    <property type="protein sequence ID" value="SEH89080.1"/>
    <property type="molecule type" value="Genomic_DNA"/>
</dbReference>
<dbReference type="InterPro" id="IPR045169">
    <property type="entry name" value="NO2/SO3_Rdtase_4Fe4S_prot"/>
</dbReference>
<dbReference type="PANTHER" id="PTHR11493:SF47">
    <property type="entry name" value="SULFITE REDUCTASE [NADPH] SUBUNIT BETA"/>
    <property type="match status" value="1"/>
</dbReference>
<keyword evidence="2" id="KW-0479">Metal-binding</keyword>
<accession>A0A1H6LVJ7</accession>
<dbReference type="KEGG" id="agl:PYTT_1488"/>
<dbReference type="InterPro" id="IPR045854">
    <property type="entry name" value="NO2/SO3_Rdtase_4Fe4S_sf"/>
</dbReference>
<dbReference type="GO" id="GO:0009337">
    <property type="term" value="C:sulfite reductase complex (NADPH)"/>
    <property type="evidence" value="ECO:0007669"/>
    <property type="project" value="TreeGrafter"/>
</dbReference>
<evidence type="ECO:0000256" key="2">
    <source>
        <dbReference type="ARBA" id="ARBA00022723"/>
    </source>
</evidence>
<dbReference type="GO" id="GO:0000103">
    <property type="term" value="P:sulfate assimilation"/>
    <property type="evidence" value="ECO:0007669"/>
    <property type="project" value="TreeGrafter"/>
</dbReference>
<dbReference type="GO" id="GO:0020037">
    <property type="term" value="F:heme binding"/>
    <property type="evidence" value="ECO:0007669"/>
    <property type="project" value="InterPro"/>
</dbReference>
<evidence type="ECO:0000259" key="6">
    <source>
        <dbReference type="Pfam" id="PF01077"/>
    </source>
</evidence>
<gene>
    <name evidence="7" type="ORF">PYTT_1488</name>
</gene>
<feature type="domain" description="Nitrite/sulphite reductase 4Fe-4S" evidence="6">
    <location>
        <begin position="120"/>
        <end position="235"/>
    </location>
</feature>
<dbReference type="PANTHER" id="PTHR11493">
    <property type="entry name" value="SULFITE REDUCTASE [NADPH] SUBUNIT BETA-RELATED"/>
    <property type="match status" value="1"/>
</dbReference>
<protein>
    <submittedName>
        <fullName evidence="7">Nitrite and sulphite reductase 4fe-4s domain</fullName>
    </submittedName>
</protein>
<reference evidence="8" key="1">
    <citation type="submission" date="2016-09" db="EMBL/GenBank/DDBJ databases">
        <authorList>
            <person name="Koehorst J."/>
        </authorList>
    </citation>
    <scope>NUCLEOTIDE SEQUENCE [LARGE SCALE GENOMIC DNA]</scope>
</reference>
<keyword evidence="1" id="KW-0004">4Fe-4S</keyword>
<dbReference type="GO" id="GO:0046872">
    <property type="term" value="F:metal ion binding"/>
    <property type="evidence" value="ECO:0007669"/>
    <property type="project" value="UniProtKB-KW"/>
</dbReference>
<dbReference type="OrthoDB" id="9803707at2"/>
<dbReference type="Pfam" id="PF01077">
    <property type="entry name" value="NIR_SIR"/>
    <property type="match status" value="1"/>
</dbReference>
<keyword evidence="4" id="KW-0408">Iron</keyword>
<dbReference type="GO" id="GO:0051539">
    <property type="term" value="F:4 iron, 4 sulfur cluster binding"/>
    <property type="evidence" value="ECO:0007669"/>
    <property type="project" value="UniProtKB-KW"/>
</dbReference>
<keyword evidence="8" id="KW-1185">Reference proteome</keyword>
<proteinExistence type="predicted"/>
<evidence type="ECO:0000256" key="1">
    <source>
        <dbReference type="ARBA" id="ARBA00022485"/>
    </source>
</evidence>
<keyword evidence="3" id="KW-0560">Oxidoreductase</keyword>
<dbReference type="GO" id="GO:0050311">
    <property type="term" value="F:sulfite reductase (ferredoxin) activity"/>
    <property type="evidence" value="ECO:0007669"/>
    <property type="project" value="TreeGrafter"/>
</dbReference>
<dbReference type="InterPro" id="IPR006067">
    <property type="entry name" value="NO2/SO3_Rdtase_4Fe4S_dom"/>
</dbReference>
<dbReference type="SUPFAM" id="SSF56014">
    <property type="entry name" value="Nitrite and sulphite reductase 4Fe-4S domain-like"/>
    <property type="match status" value="2"/>
</dbReference>
<dbReference type="PROSITE" id="PS00365">
    <property type="entry name" value="NIR_SIR"/>
    <property type="match status" value="1"/>
</dbReference>
<dbReference type="RefSeq" id="WP_156850342.1">
    <property type="nucleotide sequence ID" value="NZ_LT629973.1"/>
</dbReference>
<name>A0A1H6LVJ7_9BACT</name>
<organism evidence="7 8">
    <name type="scientific">Akkermansia glycaniphila</name>
    <dbReference type="NCBI Taxonomy" id="1679444"/>
    <lineage>
        <taxon>Bacteria</taxon>
        <taxon>Pseudomonadati</taxon>
        <taxon>Verrucomicrobiota</taxon>
        <taxon>Verrucomicrobiia</taxon>
        <taxon>Verrucomicrobiales</taxon>
        <taxon>Akkermansiaceae</taxon>
        <taxon>Akkermansia</taxon>
    </lineage>
</organism>
<sequence length="475" mass="50907">MHTLEYSFLDGLIHPAQLQTALAHAPQACRLASFSTIAIPLKSGTDEQAAAEGDALAGAMNLHAAAGERAADISTLLLQGNAHAEWTAFACELNALSEPVSYPYHQIRSRGKIVHASAPSPETRFASLHKRNRICLETPPHHEHGLYGCDFAFVVPKNDRPGGHIHLFAGGGGGIHGGSPALAPRPASWLGLYPCGEAVRAAQHLLDLNAAHGEPDNPRKRRLKSLIATRGLDWIGDRLRQAGFTPFLGHAPIFLSSGEWSGHGDADELLIPVPSGTLADTPGYPLATALQEHLPLLQQRIRLTPQGHLRLHPEDRNTAHLIHARLKTPDGHTPLSIASAACRGLPHCKRAQAAASSIKQETAAALDALLAACGLAREPISFRISGCPNGCSRPLFAELALIGRAEGIYDLFAGGSRQGDRTARLLRKALPIAEFPGYMEPLLHLYAAQKRQQPGLTFGDWILQHIDRMENSGGA</sequence>
<evidence type="ECO:0000313" key="8">
    <source>
        <dbReference type="Proteomes" id="UP000176204"/>
    </source>
</evidence>
<evidence type="ECO:0000313" key="7">
    <source>
        <dbReference type="EMBL" id="SEH89080.1"/>
    </source>
</evidence>
<evidence type="ECO:0000256" key="5">
    <source>
        <dbReference type="ARBA" id="ARBA00023014"/>
    </source>
</evidence>
<dbReference type="AlphaFoldDB" id="A0A1H6LVJ7"/>
<dbReference type="Proteomes" id="UP000176204">
    <property type="component" value="Chromosome I"/>
</dbReference>
<keyword evidence="5" id="KW-0411">Iron-sulfur</keyword>
<dbReference type="STRING" id="1679444.PYTT_1488"/>
<dbReference type="GO" id="GO:0016002">
    <property type="term" value="F:sulfite reductase activity"/>
    <property type="evidence" value="ECO:0007669"/>
    <property type="project" value="TreeGrafter"/>
</dbReference>